<dbReference type="FunFam" id="1.25.40.10:FF:000073">
    <property type="entry name" value="Pentatricopeptide repeat-containing protein chloroplastic"/>
    <property type="match status" value="1"/>
</dbReference>
<reference evidence="3 4" key="1">
    <citation type="submission" date="2024-03" db="EMBL/GenBank/DDBJ databases">
        <title>WGS assembly of Saponaria officinalis var. Norfolk2.</title>
        <authorList>
            <person name="Jenkins J."/>
            <person name="Shu S."/>
            <person name="Grimwood J."/>
            <person name="Barry K."/>
            <person name="Goodstein D."/>
            <person name="Schmutz J."/>
            <person name="Leebens-Mack J."/>
            <person name="Osbourn A."/>
        </authorList>
    </citation>
    <scope>NUCLEOTIDE SEQUENCE [LARGE SCALE GENOMIC DNA]</scope>
    <source>
        <strain evidence="4">cv. Norfolk2</strain>
        <strain evidence="3">JIC</strain>
        <tissue evidence="3">Leaf</tissue>
    </source>
</reference>
<accession>A0AAW1I439</accession>
<feature type="repeat" description="PPR" evidence="2">
    <location>
        <begin position="514"/>
        <end position="548"/>
    </location>
</feature>
<organism evidence="3 4">
    <name type="scientific">Saponaria officinalis</name>
    <name type="common">Common soapwort</name>
    <name type="synonym">Lychnis saponaria</name>
    <dbReference type="NCBI Taxonomy" id="3572"/>
    <lineage>
        <taxon>Eukaryota</taxon>
        <taxon>Viridiplantae</taxon>
        <taxon>Streptophyta</taxon>
        <taxon>Embryophyta</taxon>
        <taxon>Tracheophyta</taxon>
        <taxon>Spermatophyta</taxon>
        <taxon>Magnoliopsida</taxon>
        <taxon>eudicotyledons</taxon>
        <taxon>Gunneridae</taxon>
        <taxon>Pentapetalae</taxon>
        <taxon>Caryophyllales</taxon>
        <taxon>Caryophyllaceae</taxon>
        <taxon>Caryophylleae</taxon>
        <taxon>Saponaria</taxon>
    </lineage>
</organism>
<dbReference type="FunFam" id="1.25.40.10:FF:001093">
    <property type="entry name" value="Pentatricopeptide repeat-containing protein At2g34400"/>
    <property type="match status" value="1"/>
</dbReference>
<keyword evidence="4" id="KW-1185">Reference proteome</keyword>
<dbReference type="InterPro" id="IPR002885">
    <property type="entry name" value="PPR_rpt"/>
</dbReference>
<dbReference type="GO" id="GO:0009451">
    <property type="term" value="P:RNA modification"/>
    <property type="evidence" value="ECO:0007669"/>
    <property type="project" value="InterPro"/>
</dbReference>
<dbReference type="EMBL" id="JBDFQZ010000010">
    <property type="protein sequence ID" value="KAK9683772.1"/>
    <property type="molecule type" value="Genomic_DNA"/>
</dbReference>
<dbReference type="Pfam" id="PF01535">
    <property type="entry name" value="PPR"/>
    <property type="match status" value="5"/>
</dbReference>
<dbReference type="InterPro" id="IPR011990">
    <property type="entry name" value="TPR-like_helical_dom_sf"/>
</dbReference>
<evidence type="ECO:0008006" key="5">
    <source>
        <dbReference type="Google" id="ProtNLM"/>
    </source>
</evidence>
<dbReference type="InterPro" id="IPR046960">
    <property type="entry name" value="PPR_At4g14850-like_plant"/>
</dbReference>
<evidence type="ECO:0000256" key="1">
    <source>
        <dbReference type="ARBA" id="ARBA00022737"/>
    </source>
</evidence>
<proteinExistence type="predicted"/>
<name>A0AAW1I439_SAPOF</name>
<feature type="repeat" description="PPR" evidence="2">
    <location>
        <begin position="5"/>
        <end position="39"/>
    </location>
</feature>
<dbReference type="PROSITE" id="PS51375">
    <property type="entry name" value="PPR"/>
    <property type="match status" value="5"/>
</dbReference>
<comment type="caution">
    <text evidence="3">The sequence shown here is derived from an EMBL/GenBank/DDBJ whole genome shotgun (WGS) entry which is preliminary data.</text>
</comment>
<dbReference type="GO" id="GO:0003723">
    <property type="term" value="F:RNA binding"/>
    <property type="evidence" value="ECO:0007669"/>
    <property type="project" value="InterPro"/>
</dbReference>
<dbReference type="FunFam" id="1.25.40.10:FF:000682">
    <property type="entry name" value="Pentatricopeptide repeat-containing protein At3g16610"/>
    <property type="match status" value="1"/>
</dbReference>
<feature type="repeat" description="PPR" evidence="2">
    <location>
        <begin position="312"/>
        <end position="346"/>
    </location>
</feature>
<dbReference type="Pfam" id="PF20431">
    <property type="entry name" value="E_motif"/>
    <property type="match status" value="1"/>
</dbReference>
<feature type="repeat" description="PPR" evidence="2">
    <location>
        <begin position="106"/>
        <end position="136"/>
    </location>
</feature>
<dbReference type="Gene3D" id="1.25.40.10">
    <property type="entry name" value="Tetratricopeptide repeat domain"/>
    <property type="match status" value="5"/>
</dbReference>
<dbReference type="NCBIfam" id="TIGR00756">
    <property type="entry name" value="PPR"/>
    <property type="match status" value="9"/>
</dbReference>
<feature type="repeat" description="PPR" evidence="2">
    <location>
        <begin position="211"/>
        <end position="245"/>
    </location>
</feature>
<evidence type="ECO:0000256" key="2">
    <source>
        <dbReference type="PROSITE-ProRule" id="PRU00708"/>
    </source>
</evidence>
<dbReference type="AlphaFoldDB" id="A0AAW1I439"/>
<evidence type="ECO:0000313" key="4">
    <source>
        <dbReference type="Proteomes" id="UP001443914"/>
    </source>
</evidence>
<dbReference type="Proteomes" id="UP001443914">
    <property type="component" value="Unassembled WGS sequence"/>
</dbReference>
<dbReference type="PANTHER" id="PTHR47926">
    <property type="entry name" value="PENTATRICOPEPTIDE REPEAT-CONTAINING PROTEIN"/>
    <property type="match status" value="1"/>
</dbReference>
<gene>
    <name evidence="3" type="ORF">RND81_10G163400</name>
</gene>
<dbReference type="InterPro" id="IPR046848">
    <property type="entry name" value="E_motif"/>
</dbReference>
<sequence length="696" mass="76911">MFGENVVQWTSKIRVWSQKGLYHRALSLFLKMQKAGIEPNAVTFSTVLSVCAQCRSKSSGLTLHSLVLKNGYSNQVFVSSGLISMYVKYGLVFDARKVFDEMPERDGVVWNNMISGYGQSGLGEDACELFCGMMKECVGFRGFVSEFSVASVISACGHVGRCRLGGCVHSYALKVGLDSDRFVGSSLVDMYSKLKDLGCARIVFDQLGDRDTVVWNTMITGYAHNDYEDEAIELFLQMVLGGISPNYTTFSAVINASSVMPDGVLGSYFHAKTLKYGYLLDVYVGTALVDMYSKCLIMTEAERAFLEMCKKNVVSYNALITGYGLSGDHVKALETYTLLRIEDMKPDDLTFLGMFTSATASCAVIEGAQVHSQSIKLGMDRFILVTNSIVNFYSKCGLLDCAIRAFENIQGSRVVARSAIISGLVQNNEGVKALEMFCEMHKLSEKADEFSSSSVIKAVASLGVVAQGKHLHGYVIKHSLDRQIFVGSALIDMYSKCGVMEDARKLFSEMPEKNIVSWNSMITGLAQNGFTNEALLLFHQMEKYDVSPSSVTFVGILLACCHAGMVHQGRHYYQQMTSHYGISPTVEHCTCMVILLGRAGYVDEAEEFLRGSQYKDELGIWKSLLASCEAHKDFDVAARVAEYCLQLNPDDTSTYTMLSNIYATKHLWSEVGKTRDVMKRVSGTKEPGCSWIEVNN</sequence>
<evidence type="ECO:0000313" key="3">
    <source>
        <dbReference type="EMBL" id="KAK9683771.1"/>
    </source>
</evidence>
<protein>
    <recommendedName>
        <fullName evidence="5">Pentatricopeptide repeat-containing protein</fullName>
    </recommendedName>
</protein>
<dbReference type="Pfam" id="PF13041">
    <property type="entry name" value="PPR_2"/>
    <property type="match status" value="3"/>
</dbReference>
<dbReference type="EMBL" id="JBDFQZ010000010">
    <property type="protein sequence ID" value="KAK9683771.1"/>
    <property type="molecule type" value="Genomic_DNA"/>
</dbReference>
<keyword evidence="1" id="KW-0677">Repeat</keyword>